<name>A0A840AYN3_9SPHN</name>
<sequence>MTDFQTATATRRGRFTFKHIMLLILCAFVGGAIVAYVIADKYGFLTPSDAPVAVESSTGPVGNVVATDANAVAQPVTDQMVPTFPSPNMLSPEVARADGLLLIYAVRRTIDKGVPLGNLAEQLRLRFGATQPQSVAAVLSAGQAPVTIDALKTELRGLAPVLLTGNRDDSTWATVKRELSELFVLRKENGPSLAPNERLIRAEALVDAGKLDLAVEEVAVLPGASIAQSWMARAKRFSDSRKALDRLEQVAILQPVAVPLIVAPSVEAAPSNVPVPTP</sequence>
<accession>A0A840AYN3</accession>
<protein>
    <submittedName>
        <fullName evidence="2">Uncharacterized protein</fullName>
    </submittedName>
</protein>
<organism evidence="2 3">
    <name type="scientific">Sphingorhabdus rigui</name>
    <dbReference type="NCBI Taxonomy" id="1282858"/>
    <lineage>
        <taxon>Bacteria</taxon>
        <taxon>Pseudomonadati</taxon>
        <taxon>Pseudomonadota</taxon>
        <taxon>Alphaproteobacteria</taxon>
        <taxon>Sphingomonadales</taxon>
        <taxon>Sphingomonadaceae</taxon>
        <taxon>Sphingorhabdus</taxon>
    </lineage>
</organism>
<keyword evidence="1" id="KW-0472">Membrane</keyword>
<feature type="transmembrane region" description="Helical" evidence="1">
    <location>
        <begin position="20"/>
        <end position="39"/>
    </location>
</feature>
<keyword evidence="1" id="KW-0812">Transmembrane</keyword>
<comment type="caution">
    <text evidence="2">The sequence shown here is derived from an EMBL/GenBank/DDBJ whole genome shotgun (WGS) entry which is preliminary data.</text>
</comment>
<reference evidence="2 3" key="1">
    <citation type="submission" date="2020-08" db="EMBL/GenBank/DDBJ databases">
        <title>Genomic Encyclopedia of Type Strains, Phase IV (KMG-IV): sequencing the most valuable type-strain genomes for metagenomic binning, comparative biology and taxonomic classification.</title>
        <authorList>
            <person name="Goeker M."/>
        </authorList>
    </citation>
    <scope>NUCLEOTIDE SEQUENCE [LARGE SCALE GENOMIC DNA]</scope>
    <source>
        <strain evidence="2 3">DSM 29050</strain>
    </source>
</reference>
<gene>
    <name evidence="2" type="ORF">GGR91_000364</name>
</gene>
<dbReference type="EMBL" id="JACIEA010000001">
    <property type="protein sequence ID" value="MBB3942142.1"/>
    <property type="molecule type" value="Genomic_DNA"/>
</dbReference>
<keyword evidence="3" id="KW-1185">Reference proteome</keyword>
<keyword evidence="1" id="KW-1133">Transmembrane helix</keyword>
<evidence type="ECO:0000313" key="3">
    <source>
        <dbReference type="Proteomes" id="UP000581447"/>
    </source>
</evidence>
<evidence type="ECO:0000256" key="1">
    <source>
        <dbReference type="SAM" id="Phobius"/>
    </source>
</evidence>
<evidence type="ECO:0000313" key="2">
    <source>
        <dbReference type="EMBL" id="MBB3942142.1"/>
    </source>
</evidence>
<dbReference type="RefSeq" id="WP_183939488.1">
    <property type="nucleotide sequence ID" value="NZ_BAABBG010000001.1"/>
</dbReference>
<dbReference type="AlphaFoldDB" id="A0A840AYN3"/>
<dbReference type="Proteomes" id="UP000581447">
    <property type="component" value="Unassembled WGS sequence"/>
</dbReference>
<proteinExistence type="predicted"/>